<name>A0A0A7FS70_9CLOT</name>
<evidence type="ECO:0000256" key="3">
    <source>
        <dbReference type="ARBA" id="ARBA00022598"/>
    </source>
</evidence>
<dbReference type="SUPFAM" id="SSF56037">
    <property type="entry name" value="PheT/TilS domain"/>
    <property type="match status" value="1"/>
</dbReference>
<evidence type="ECO:0000259" key="9">
    <source>
        <dbReference type="SMART" id="SM00977"/>
    </source>
</evidence>
<dbReference type="SUPFAM" id="SSF52402">
    <property type="entry name" value="Adenine nucleotide alpha hydrolases-like"/>
    <property type="match status" value="1"/>
</dbReference>
<keyword evidence="11" id="KW-1185">Reference proteome</keyword>
<dbReference type="KEGG" id="cbv:U729_1279"/>
<keyword evidence="5 8" id="KW-0547">Nucleotide-binding</keyword>
<evidence type="ECO:0000256" key="4">
    <source>
        <dbReference type="ARBA" id="ARBA00022694"/>
    </source>
</evidence>
<evidence type="ECO:0000256" key="7">
    <source>
        <dbReference type="ARBA" id="ARBA00048539"/>
    </source>
</evidence>
<dbReference type="NCBIfam" id="TIGR02433">
    <property type="entry name" value="lysidine_TilS_C"/>
    <property type="match status" value="1"/>
</dbReference>
<dbReference type="Gene3D" id="3.40.50.620">
    <property type="entry name" value="HUPs"/>
    <property type="match status" value="1"/>
</dbReference>
<dbReference type="GO" id="GO:0005737">
    <property type="term" value="C:cytoplasm"/>
    <property type="evidence" value="ECO:0007669"/>
    <property type="project" value="UniProtKB-SubCell"/>
</dbReference>
<keyword evidence="2 8" id="KW-0963">Cytoplasm</keyword>
<dbReference type="PANTHER" id="PTHR43033">
    <property type="entry name" value="TRNA(ILE)-LYSIDINE SYNTHASE-RELATED"/>
    <property type="match status" value="1"/>
</dbReference>
<evidence type="ECO:0000256" key="5">
    <source>
        <dbReference type="ARBA" id="ARBA00022741"/>
    </source>
</evidence>
<evidence type="ECO:0000313" key="10">
    <source>
        <dbReference type="EMBL" id="AIY82457.1"/>
    </source>
</evidence>
<dbReference type="OrthoDB" id="9807403at2"/>
<comment type="domain">
    <text evidence="8">The N-terminal region contains the highly conserved SGGXDS motif, predicted to be a P-loop motif involved in ATP binding.</text>
</comment>
<protein>
    <recommendedName>
        <fullName evidence="8">tRNA(Ile)-lysidine synthase</fullName>
        <ecNumber evidence="8">6.3.4.19</ecNumber>
    </recommendedName>
    <alternativeName>
        <fullName evidence="8">tRNA(Ile)-2-lysyl-cytidine synthase</fullName>
    </alternativeName>
    <alternativeName>
        <fullName evidence="8">tRNA(Ile)-lysidine synthetase</fullName>
    </alternativeName>
</protein>
<comment type="subcellular location">
    <subcellularLocation>
        <location evidence="1 8">Cytoplasm</location>
    </subcellularLocation>
</comment>
<organism evidence="10 11">
    <name type="scientific">Clostridium baratii str. Sullivan</name>
    <dbReference type="NCBI Taxonomy" id="1415775"/>
    <lineage>
        <taxon>Bacteria</taxon>
        <taxon>Bacillati</taxon>
        <taxon>Bacillota</taxon>
        <taxon>Clostridia</taxon>
        <taxon>Eubacteriales</taxon>
        <taxon>Clostridiaceae</taxon>
        <taxon>Clostridium</taxon>
    </lineage>
</organism>
<dbReference type="HOGENOM" id="CLU_018869_0_1_9"/>
<dbReference type="eggNOG" id="COG0037">
    <property type="taxonomic scope" value="Bacteria"/>
</dbReference>
<gene>
    <name evidence="8 10" type="primary">tilS</name>
    <name evidence="10" type="ORF">U729_1279</name>
</gene>
<dbReference type="PANTHER" id="PTHR43033:SF1">
    <property type="entry name" value="TRNA(ILE)-LYSIDINE SYNTHASE-RELATED"/>
    <property type="match status" value="1"/>
</dbReference>
<dbReference type="GO" id="GO:0032267">
    <property type="term" value="F:tRNA(Ile)-lysidine synthase activity"/>
    <property type="evidence" value="ECO:0007669"/>
    <property type="project" value="UniProtKB-EC"/>
</dbReference>
<keyword evidence="4 8" id="KW-0819">tRNA processing</keyword>
<dbReference type="AlphaFoldDB" id="A0A0A7FS70"/>
<dbReference type="InterPro" id="IPR020825">
    <property type="entry name" value="Phe-tRNA_synthase-like_B3/B4"/>
</dbReference>
<dbReference type="NCBIfam" id="TIGR02432">
    <property type="entry name" value="lysidine_TilS_N"/>
    <property type="match status" value="1"/>
</dbReference>
<reference evidence="10 11" key="1">
    <citation type="journal article" date="2015" name="Infect. Genet. Evol.">
        <title>Genomic sequences of six botulinum neurotoxin-producing strains representing three clostridial species illustrate the mobility and diversity of botulinum neurotoxin genes.</title>
        <authorList>
            <person name="Smith T.J."/>
            <person name="Hill K.K."/>
            <person name="Xie G."/>
            <person name="Foley B.T."/>
            <person name="Williamson C.H."/>
            <person name="Foster J.T."/>
            <person name="Johnson S.L."/>
            <person name="Chertkov O."/>
            <person name="Teshima H."/>
            <person name="Gibbons H.S."/>
            <person name="Johnsky L.A."/>
            <person name="Karavis M.A."/>
            <person name="Smith L.A."/>
        </authorList>
    </citation>
    <scope>NUCLEOTIDE SEQUENCE [LARGE SCALE GENOMIC DNA]</scope>
    <source>
        <strain evidence="10">Sullivan</strain>
    </source>
</reference>
<dbReference type="GO" id="GO:0006400">
    <property type="term" value="P:tRNA modification"/>
    <property type="evidence" value="ECO:0007669"/>
    <property type="project" value="UniProtKB-UniRule"/>
</dbReference>
<evidence type="ECO:0000256" key="6">
    <source>
        <dbReference type="ARBA" id="ARBA00022840"/>
    </source>
</evidence>
<sequence length="466" mass="53979">MINKFINYIKENGLLDNGDKVLVALSGGPDSVCLLHLLHSIKNTYSLKIGAAHINHMLRGDEALRDEEYAKNLCESLGIEFYSTRLDIEKIAKERGVSTETAGRDERYRFFNEVKNKEGYTKIATAHNANDQAETIIMRMMRGTGLEGLGGIPVMRDGIYIRPILFLERKAIEDYCEGNNLNPRIDKTNLENIYSRNKVRLDILPYMKENFNPDVVNAINRMALLLQEDNEYINNEAIKAFSKYCTVKKDEIIINRELFNKEKAIITRVVRKSLTTLSKSVYDFEMKHIKEVIELGDIGTNKRIDLPNGIYAENVYGEIYIKKKERLLKKEIEVENLILNKNDIDGKEVDFLGCLIQFKVENKEKNLKFNNNDLIKYFDYDKINEYVTVRKRKNGDRIIPLGMTGSKKLKDIFINMKVPKDYRDNIPVIQFDDEIAWVLGVKTSNTYRVTNQTKNILKVMCKREEL</sequence>
<dbReference type="SMART" id="SM00977">
    <property type="entry name" value="TilS_C"/>
    <property type="match status" value="1"/>
</dbReference>
<dbReference type="InterPro" id="IPR011063">
    <property type="entry name" value="TilS/TtcA_N"/>
</dbReference>
<evidence type="ECO:0000256" key="8">
    <source>
        <dbReference type="HAMAP-Rule" id="MF_01161"/>
    </source>
</evidence>
<comment type="function">
    <text evidence="8">Ligates lysine onto the cytidine present at position 34 of the AUA codon-specific tRNA(Ile) that contains the anticodon CAU, in an ATP-dependent manner. Cytidine is converted to lysidine, thus changing the amino acid specificity of the tRNA from methionine to isoleucine.</text>
</comment>
<dbReference type="InterPro" id="IPR012796">
    <property type="entry name" value="Lysidine-tRNA-synth_C"/>
</dbReference>
<dbReference type="CDD" id="cd01992">
    <property type="entry name" value="TilS_N"/>
    <property type="match status" value="1"/>
</dbReference>
<dbReference type="InterPro" id="IPR014729">
    <property type="entry name" value="Rossmann-like_a/b/a_fold"/>
</dbReference>
<proteinExistence type="inferred from homology"/>
<dbReference type="Proteomes" id="UP000030635">
    <property type="component" value="Chromosome"/>
</dbReference>
<evidence type="ECO:0000256" key="1">
    <source>
        <dbReference type="ARBA" id="ARBA00004496"/>
    </source>
</evidence>
<comment type="similarity">
    <text evidence="8">Belongs to the tRNA(Ile)-lysidine synthase family.</text>
</comment>
<keyword evidence="6 8" id="KW-0067">ATP-binding</keyword>
<dbReference type="Gene3D" id="1.20.59.20">
    <property type="match status" value="1"/>
</dbReference>
<evidence type="ECO:0000256" key="2">
    <source>
        <dbReference type="ARBA" id="ARBA00022490"/>
    </source>
</evidence>
<accession>A0A0A7FS70</accession>
<feature type="domain" description="Lysidine-tRNA(Ile) synthetase C-terminal" evidence="9">
    <location>
        <begin position="387"/>
        <end position="459"/>
    </location>
</feature>
<dbReference type="SUPFAM" id="SSF82829">
    <property type="entry name" value="MesJ substrate recognition domain-like"/>
    <property type="match status" value="1"/>
</dbReference>
<dbReference type="InterPro" id="IPR012795">
    <property type="entry name" value="tRNA_Ile_lys_synt_N"/>
</dbReference>
<dbReference type="EMBL" id="CP006905">
    <property type="protein sequence ID" value="AIY82457.1"/>
    <property type="molecule type" value="Genomic_DNA"/>
</dbReference>
<dbReference type="HAMAP" id="MF_01161">
    <property type="entry name" value="tRNA_Ile_lys_synt"/>
    <property type="match status" value="1"/>
</dbReference>
<comment type="catalytic activity">
    <reaction evidence="7 8">
        <text>cytidine(34) in tRNA(Ile2) + L-lysine + ATP = lysidine(34) in tRNA(Ile2) + AMP + diphosphate + H(+)</text>
        <dbReference type="Rhea" id="RHEA:43744"/>
        <dbReference type="Rhea" id="RHEA-COMP:10625"/>
        <dbReference type="Rhea" id="RHEA-COMP:10670"/>
        <dbReference type="ChEBI" id="CHEBI:15378"/>
        <dbReference type="ChEBI" id="CHEBI:30616"/>
        <dbReference type="ChEBI" id="CHEBI:32551"/>
        <dbReference type="ChEBI" id="CHEBI:33019"/>
        <dbReference type="ChEBI" id="CHEBI:82748"/>
        <dbReference type="ChEBI" id="CHEBI:83665"/>
        <dbReference type="ChEBI" id="CHEBI:456215"/>
        <dbReference type="EC" id="6.3.4.19"/>
    </reaction>
</comment>
<dbReference type="InterPro" id="IPR012094">
    <property type="entry name" value="tRNA_Ile_lys_synt"/>
</dbReference>
<keyword evidence="3 8" id="KW-0436">Ligase</keyword>
<dbReference type="Pfam" id="PF01171">
    <property type="entry name" value="ATP_bind_3"/>
    <property type="match status" value="1"/>
</dbReference>
<dbReference type="GO" id="GO:0005524">
    <property type="term" value="F:ATP binding"/>
    <property type="evidence" value="ECO:0007669"/>
    <property type="project" value="UniProtKB-UniRule"/>
</dbReference>
<dbReference type="EC" id="6.3.4.19" evidence="8"/>
<dbReference type="STRING" id="1561.NPD11_1717"/>
<dbReference type="Gene3D" id="3.50.40.10">
    <property type="entry name" value="Phenylalanyl-trna Synthetase, Chain B, domain 3"/>
    <property type="match status" value="1"/>
</dbReference>
<dbReference type="RefSeq" id="WP_039312643.1">
    <property type="nucleotide sequence ID" value="NZ_CP006905.1"/>
</dbReference>
<feature type="binding site" evidence="8">
    <location>
        <begin position="26"/>
        <end position="31"/>
    </location>
    <ligand>
        <name>ATP</name>
        <dbReference type="ChEBI" id="CHEBI:30616"/>
    </ligand>
</feature>
<evidence type="ECO:0000313" key="11">
    <source>
        <dbReference type="Proteomes" id="UP000030635"/>
    </source>
</evidence>
<dbReference type="Pfam" id="PF11734">
    <property type="entry name" value="TilS_C"/>
    <property type="match status" value="1"/>
</dbReference>